<feature type="domain" description="Ig-like" evidence="9">
    <location>
        <begin position="456"/>
        <end position="534"/>
    </location>
</feature>
<evidence type="ECO:0000256" key="3">
    <source>
        <dbReference type="ARBA" id="ARBA00022989"/>
    </source>
</evidence>
<evidence type="ECO:0000313" key="11">
    <source>
        <dbReference type="Proteomes" id="UP000053268"/>
    </source>
</evidence>
<evidence type="ECO:0000256" key="5">
    <source>
        <dbReference type="ARBA" id="ARBA00023157"/>
    </source>
</evidence>
<protein>
    <submittedName>
        <fullName evidence="10">Hemicentin-2</fullName>
    </submittedName>
</protein>
<keyword evidence="11" id="KW-1185">Reference proteome</keyword>
<comment type="subcellular location">
    <subcellularLocation>
        <location evidence="1">Membrane</location>
        <topology evidence="1">Single-pass membrane protein</topology>
    </subcellularLocation>
</comment>
<feature type="transmembrane region" description="Helical" evidence="7">
    <location>
        <begin position="664"/>
        <end position="688"/>
    </location>
</feature>
<evidence type="ECO:0000256" key="1">
    <source>
        <dbReference type="ARBA" id="ARBA00004167"/>
    </source>
</evidence>
<dbReference type="PANTHER" id="PTHR23278:SF19">
    <property type="entry name" value="OBSCURIN"/>
    <property type="match status" value="1"/>
</dbReference>
<dbReference type="SUPFAM" id="SSF48726">
    <property type="entry name" value="Immunoglobulin"/>
    <property type="match status" value="4"/>
</dbReference>
<dbReference type="Pfam" id="PF13927">
    <property type="entry name" value="Ig_3"/>
    <property type="match status" value="1"/>
</dbReference>
<keyword evidence="5" id="KW-1015">Disulfide bond</keyword>
<feature type="compositionally biased region" description="Polar residues" evidence="6">
    <location>
        <begin position="935"/>
        <end position="949"/>
    </location>
</feature>
<feature type="region of interest" description="Disordered" evidence="6">
    <location>
        <begin position="899"/>
        <end position="919"/>
    </location>
</feature>
<accession>A0A194PK22</accession>
<feature type="region of interest" description="Disordered" evidence="6">
    <location>
        <begin position="930"/>
        <end position="949"/>
    </location>
</feature>
<dbReference type="Pfam" id="PF07686">
    <property type="entry name" value="V-set"/>
    <property type="match status" value="1"/>
</dbReference>
<dbReference type="EMBL" id="KQ459606">
    <property type="protein sequence ID" value="KPI91440.1"/>
    <property type="molecule type" value="Genomic_DNA"/>
</dbReference>
<evidence type="ECO:0000313" key="10">
    <source>
        <dbReference type="EMBL" id="KPI91440.1"/>
    </source>
</evidence>
<dbReference type="InterPro" id="IPR013106">
    <property type="entry name" value="Ig_V-set"/>
</dbReference>
<evidence type="ECO:0000259" key="9">
    <source>
        <dbReference type="PROSITE" id="PS50835"/>
    </source>
</evidence>
<organism evidence="10 11">
    <name type="scientific">Papilio xuthus</name>
    <name type="common">Asian swallowtail butterfly</name>
    <dbReference type="NCBI Taxonomy" id="66420"/>
    <lineage>
        <taxon>Eukaryota</taxon>
        <taxon>Metazoa</taxon>
        <taxon>Ecdysozoa</taxon>
        <taxon>Arthropoda</taxon>
        <taxon>Hexapoda</taxon>
        <taxon>Insecta</taxon>
        <taxon>Pterygota</taxon>
        <taxon>Neoptera</taxon>
        <taxon>Endopterygota</taxon>
        <taxon>Lepidoptera</taxon>
        <taxon>Glossata</taxon>
        <taxon>Ditrysia</taxon>
        <taxon>Papilionoidea</taxon>
        <taxon>Papilionidae</taxon>
        <taxon>Papilioninae</taxon>
        <taxon>Papilio</taxon>
    </lineage>
</organism>
<proteinExistence type="predicted"/>
<dbReference type="GO" id="GO:0016020">
    <property type="term" value="C:membrane"/>
    <property type="evidence" value="ECO:0007669"/>
    <property type="project" value="UniProtKB-SubCell"/>
</dbReference>
<reference evidence="10 11" key="1">
    <citation type="journal article" date="2015" name="Nat. Commun.">
        <title>Outbred genome sequencing and CRISPR/Cas9 gene editing in butterflies.</title>
        <authorList>
            <person name="Li X."/>
            <person name="Fan D."/>
            <person name="Zhang W."/>
            <person name="Liu G."/>
            <person name="Zhang L."/>
            <person name="Zhao L."/>
            <person name="Fang X."/>
            <person name="Chen L."/>
            <person name="Dong Y."/>
            <person name="Chen Y."/>
            <person name="Ding Y."/>
            <person name="Zhao R."/>
            <person name="Feng M."/>
            <person name="Zhu Y."/>
            <person name="Feng Y."/>
            <person name="Jiang X."/>
            <person name="Zhu D."/>
            <person name="Xiang H."/>
            <person name="Feng X."/>
            <person name="Li S."/>
            <person name="Wang J."/>
            <person name="Zhang G."/>
            <person name="Kronforst M.R."/>
            <person name="Wang W."/>
        </authorList>
    </citation>
    <scope>NUCLEOTIDE SEQUENCE [LARGE SCALE GENOMIC DNA]</scope>
    <source>
        <strain evidence="10">Ya'a_city_454_Px</strain>
        <tissue evidence="10">Whole body</tissue>
    </source>
</reference>
<feature type="domain" description="Ig-like" evidence="9">
    <location>
        <begin position="358"/>
        <end position="451"/>
    </location>
</feature>
<dbReference type="Gene3D" id="2.60.40.10">
    <property type="entry name" value="Immunoglobulins"/>
    <property type="match status" value="5"/>
</dbReference>
<gene>
    <name evidence="10" type="ORF">RR46_14944</name>
</gene>
<keyword evidence="3 7" id="KW-1133">Transmembrane helix</keyword>
<keyword evidence="4 7" id="KW-0472">Membrane</keyword>
<evidence type="ECO:0000256" key="6">
    <source>
        <dbReference type="SAM" id="MobiDB-lite"/>
    </source>
</evidence>
<dbReference type="InterPro" id="IPR013783">
    <property type="entry name" value="Ig-like_fold"/>
</dbReference>
<dbReference type="Pfam" id="PF08205">
    <property type="entry name" value="C2-set_2"/>
    <property type="match status" value="1"/>
</dbReference>
<feature type="signal peptide" evidence="8">
    <location>
        <begin position="1"/>
        <end position="19"/>
    </location>
</feature>
<dbReference type="CDD" id="cd00096">
    <property type="entry name" value="Ig"/>
    <property type="match status" value="1"/>
</dbReference>
<feature type="domain" description="Ig-like" evidence="9">
    <location>
        <begin position="247"/>
        <end position="342"/>
    </location>
</feature>
<feature type="domain" description="Ig-like" evidence="9">
    <location>
        <begin position="21"/>
        <end position="128"/>
    </location>
</feature>
<dbReference type="InterPro" id="IPR007110">
    <property type="entry name" value="Ig-like_dom"/>
</dbReference>
<dbReference type="InterPro" id="IPR013162">
    <property type="entry name" value="CD80_C2-set"/>
</dbReference>
<evidence type="ECO:0000256" key="4">
    <source>
        <dbReference type="ARBA" id="ARBA00023136"/>
    </source>
</evidence>
<keyword evidence="2 7" id="KW-0812">Transmembrane</keyword>
<dbReference type="SMART" id="SM00409">
    <property type="entry name" value="IG"/>
    <property type="match status" value="4"/>
</dbReference>
<dbReference type="Proteomes" id="UP000053268">
    <property type="component" value="Unassembled WGS sequence"/>
</dbReference>
<feature type="compositionally biased region" description="Polar residues" evidence="6">
    <location>
        <begin position="908"/>
        <end position="919"/>
    </location>
</feature>
<dbReference type="InterPro" id="IPR003598">
    <property type="entry name" value="Ig_sub2"/>
</dbReference>
<dbReference type="AlphaFoldDB" id="A0A194PK22"/>
<dbReference type="PANTHER" id="PTHR23278">
    <property type="entry name" value="SIDESTEP PROTEIN"/>
    <property type="match status" value="1"/>
</dbReference>
<feature type="domain" description="Ig-like" evidence="9">
    <location>
        <begin position="165"/>
        <end position="240"/>
    </location>
</feature>
<evidence type="ECO:0000256" key="2">
    <source>
        <dbReference type="ARBA" id="ARBA00022692"/>
    </source>
</evidence>
<evidence type="ECO:0000256" key="8">
    <source>
        <dbReference type="SAM" id="SignalP"/>
    </source>
</evidence>
<dbReference type="STRING" id="66420.A0A194PK22"/>
<feature type="chain" id="PRO_5008263330" evidence="8">
    <location>
        <begin position="20"/>
        <end position="949"/>
    </location>
</feature>
<dbReference type="InterPro" id="IPR036179">
    <property type="entry name" value="Ig-like_dom_sf"/>
</dbReference>
<name>A0A194PK22_PAPXU</name>
<sequence>MRRIDLLLVAVVLLKSLNAQEEIITVEAVVGQSTELPCNVTAENEGDILRIIAWYRDGSPTAFYSSRDLRGDNSDVLSPGGRYKLITSEDETEERLQILAVRPSDAGQYYCFADFESSRAHKTYITLEVIEPPQRLWVIHENGTRVTTASAGANTSRNLGPYYVGDTVHLFCVVFGGKPQSSLSWWAGPRLLKNTTTPLSEQRVRGDLLYGPLRREDHGRLLTCLANNNDRTPPLSIDITIDMYLPPELVMMRVSGEEGEALSSGRVRAGRPLRAQCRVLGARPPPPVLWCLNASQIHNLDQNITREPSQRLVVSEVQLSVSAQHDEALLTCCAPASSRTAPRLVCAQPLPLTVLYPPQLQIVVEGEVENNTLTAVKGTNLTINCSYEANPSVYQVTWFHGDDLVNQKYDHEESSIKPTLELREISESDAGEYVCAATNNEGSAYSDPILIDVTYPAYCEDETIAEYGVAEDDSINITCSVRSNPAPSSYRWAFISETMDANKRRNNQTYNVETEESTLTYRRPNDTSYTLIRCWGLNNVVGSGLPQTKCSFLVTDETAPRPPSACRAVKYENEITVTCDKGHDGGLQQKFKFNVFSSDSEEQTLSIINQEPKFIIQEPKEETYKFVVVAFNAKGESSTVEIDKESIIDETEGEMGPVSAVSNITALALALCGGVLLLALAACGLVLCAHERGARHDLPRAHSDPPLCAYSTEDTNCETYHDSEEGEGSECNVRRTDSFRRAISRYPSKNYDVRRTGSFHSARYVHELGEAGGRAGGGAGGGGGDGLRHSASCRMHSMQNVSRKRDMDALCDHLVMHLPPETNYNVAKPMNTFYTMPRKMRHKLAKELSDETSEITQTSDGFSLPPPPDEFGTYRAATKIKDIPIKSTPTYTTIVRKSPSGKEIGKHQTISPNTIGLPTVSGTQNSLYTYPDYDSQGNPINTNPFDDSS</sequence>
<evidence type="ECO:0000256" key="7">
    <source>
        <dbReference type="SAM" id="Phobius"/>
    </source>
</evidence>
<dbReference type="InterPro" id="IPR003599">
    <property type="entry name" value="Ig_sub"/>
</dbReference>
<dbReference type="PROSITE" id="PS50835">
    <property type="entry name" value="IG_LIKE"/>
    <property type="match status" value="5"/>
</dbReference>
<dbReference type="SMART" id="SM00408">
    <property type="entry name" value="IGc2"/>
    <property type="match status" value="3"/>
</dbReference>
<keyword evidence="8" id="KW-0732">Signal</keyword>